<sequence length="488" mass="51516">MQPPLPAPVHAPQVRTPYSPAPAPSVPIQSTNHAVPTPAAQSSESSTGVQQLHISVVYKTRTIDLSVGTTPIVADLLPDIARRLGVLDPAIVYGGYRLIDREGNPLSPSQTLEEQHITEGSTFTLEPGALNETDIVYDDVVEAVGASVQSVHKPWTKNHTTLTSLIISAGMLTVSAGCLAVFSPTIVNATLGFGFAIILIALCSVLDRKNIIPQALTVGLISSAFAAIGGYQLIATLFPGNHFYGLPLLGAAAGSIIAGGLMAVAAPRTKPYALIPVIIGALTVIPSGLAFMFPLNERHIWIFTATAIAIAANGLPTMCLSLARISVNSPHSESDIFKLPEDIDYEDIKQRYIFGSTMLFIGRIAVAALLLIVTPLLTTLQTPLGAGICLLAFMGMLLDSRQIYTLREMIVTVGAAGIGIITTGLLTSQTHPELSIPLTLIMLASALITVIFTNITHQQSLFATRVADAAEILCIVLLPPFAYLAIIA</sequence>
<feature type="transmembrane region" description="Helical" evidence="2">
    <location>
        <begin position="352"/>
        <end position="374"/>
    </location>
</feature>
<feature type="transmembrane region" description="Helical" evidence="2">
    <location>
        <begin position="299"/>
        <end position="323"/>
    </location>
</feature>
<reference evidence="4 5" key="1">
    <citation type="journal article" date="2021" name="Environ. Microbiol.">
        <title>Genetic insights into the dark matter of the mammalian gut microbiota through targeted genome reconstruction.</title>
        <authorList>
            <person name="Lugli G.A."/>
            <person name="Alessandri G."/>
            <person name="Milani C."/>
            <person name="Viappiani A."/>
            <person name="Fontana F."/>
            <person name="Tarracchini C."/>
            <person name="Mancabelli L."/>
            <person name="Argentini C."/>
            <person name="Ruiz L."/>
            <person name="Margolles A."/>
            <person name="van Sinderen D."/>
            <person name="Turroni F."/>
            <person name="Ventura M."/>
        </authorList>
    </citation>
    <scope>NUCLEOTIDE SEQUENCE [LARGE SCALE GENOMIC DNA]</scope>
    <source>
        <strain evidence="4 5">LC6</strain>
    </source>
</reference>
<feature type="transmembrane region" description="Helical" evidence="2">
    <location>
        <begin position="189"/>
        <end position="206"/>
    </location>
</feature>
<evidence type="ECO:0000313" key="5">
    <source>
        <dbReference type="Proteomes" id="UP000711736"/>
    </source>
</evidence>
<keyword evidence="2" id="KW-0472">Membrane</keyword>
<dbReference type="EMBL" id="JAFEJU010000002">
    <property type="protein sequence ID" value="MBT1174542.1"/>
    <property type="molecule type" value="Genomic_DNA"/>
</dbReference>
<proteinExistence type="predicted"/>
<feature type="transmembrane region" description="Helical" evidence="2">
    <location>
        <begin position="244"/>
        <end position="265"/>
    </location>
</feature>
<dbReference type="Proteomes" id="UP000711736">
    <property type="component" value="Unassembled WGS sequence"/>
</dbReference>
<feature type="transmembrane region" description="Helical" evidence="2">
    <location>
        <begin position="466"/>
        <end position="486"/>
    </location>
</feature>
<evidence type="ECO:0000256" key="1">
    <source>
        <dbReference type="SAM" id="MobiDB-lite"/>
    </source>
</evidence>
<feature type="domain" description="EccD-like transmembrane" evidence="3">
    <location>
        <begin position="165"/>
        <end position="483"/>
    </location>
</feature>
<feature type="transmembrane region" description="Helical" evidence="2">
    <location>
        <begin position="410"/>
        <end position="428"/>
    </location>
</feature>
<keyword evidence="2" id="KW-1133">Transmembrane helix</keyword>
<gene>
    <name evidence="4" type="ORF">JS530_03290</name>
</gene>
<keyword evidence="2" id="KW-0812">Transmembrane</keyword>
<comment type="caution">
    <text evidence="4">The sequence shown here is derived from an EMBL/GenBank/DDBJ whole genome shotgun (WGS) entry which is preliminary data.</text>
</comment>
<feature type="transmembrane region" description="Helical" evidence="2">
    <location>
        <begin position="434"/>
        <end position="454"/>
    </location>
</feature>
<accession>A0ABS5UUQ6</accession>
<feature type="transmembrane region" description="Helical" evidence="2">
    <location>
        <begin position="218"/>
        <end position="238"/>
    </location>
</feature>
<keyword evidence="5" id="KW-1185">Reference proteome</keyword>
<evidence type="ECO:0000313" key="4">
    <source>
        <dbReference type="EMBL" id="MBT1174542.1"/>
    </source>
</evidence>
<organism evidence="4 5">
    <name type="scientific">Bifidobacterium colobi</name>
    <dbReference type="NCBI Taxonomy" id="2809026"/>
    <lineage>
        <taxon>Bacteria</taxon>
        <taxon>Bacillati</taxon>
        <taxon>Actinomycetota</taxon>
        <taxon>Actinomycetes</taxon>
        <taxon>Bifidobacteriales</taxon>
        <taxon>Bifidobacteriaceae</taxon>
        <taxon>Bifidobacterium</taxon>
    </lineage>
</organism>
<evidence type="ECO:0000256" key="2">
    <source>
        <dbReference type="SAM" id="Phobius"/>
    </source>
</evidence>
<feature type="transmembrane region" description="Helical" evidence="2">
    <location>
        <begin position="272"/>
        <end position="293"/>
    </location>
</feature>
<dbReference type="InterPro" id="IPR024962">
    <property type="entry name" value="YukD-like"/>
</dbReference>
<feature type="transmembrane region" description="Helical" evidence="2">
    <location>
        <begin position="380"/>
        <end position="398"/>
    </location>
</feature>
<evidence type="ECO:0000259" key="3">
    <source>
        <dbReference type="Pfam" id="PF19053"/>
    </source>
</evidence>
<dbReference type="Pfam" id="PF08817">
    <property type="entry name" value="YukD"/>
    <property type="match status" value="1"/>
</dbReference>
<name>A0ABS5UUQ6_9BIFI</name>
<dbReference type="InterPro" id="IPR044049">
    <property type="entry name" value="EccD_transm"/>
</dbReference>
<feature type="compositionally biased region" description="Polar residues" evidence="1">
    <location>
        <begin position="27"/>
        <end position="46"/>
    </location>
</feature>
<protein>
    <submittedName>
        <fullName evidence="4">Type VII secretion protein</fullName>
    </submittedName>
</protein>
<feature type="region of interest" description="Disordered" evidence="1">
    <location>
        <begin position="1"/>
        <end position="46"/>
    </location>
</feature>
<dbReference type="Pfam" id="PF19053">
    <property type="entry name" value="EccD"/>
    <property type="match status" value="1"/>
</dbReference>
<dbReference type="Gene3D" id="3.10.20.90">
    <property type="entry name" value="Phosphatidylinositol 3-kinase Catalytic Subunit, Chain A, domain 1"/>
    <property type="match status" value="1"/>
</dbReference>